<proteinExistence type="predicted"/>
<evidence type="ECO:0000313" key="3">
    <source>
        <dbReference type="Proteomes" id="UP001176941"/>
    </source>
</evidence>
<feature type="region of interest" description="Disordered" evidence="1">
    <location>
        <begin position="48"/>
        <end position="89"/>
    </location>
</feature>
<name>A0ABN8YFQ3_RANTA</name>
<keyword evidence="3" id="KW-1185">Reference proteome</keyword>
<organism evidence="2 3">
    <name type="scientific">Rangifer tarandus platyrhynchus</name>
    <name type="common">Svalbard reindeer</name>
    <dbReference type="NCBI Taxonomy" id="3082113"/>
    <lineage>
        <taxon>Eukaryota</taxon>
        <taxon>Metazoa</taxon>
        <taxon>Chordata</taxon>
        <taxon>Craniata</taxon>
        <taxon>Vertebrata</taxon>
        <taxon>Euteleostomi</taxon>
        <taxon>Mammalia</taxon>
        <taxon>Eutheria</taxon>
        <taxon>Laurasiatheria</taxon>
        <taxon>Artiodactyla</taxon>
        <taxon>Ruminantia</taxon>
        <taxon>Pecora</taxon>
        <taxon>Cervidae</taxon>
        <taxon>Odocoileinae</taxon>
        <taxon>Rangifer</taxon>
    </lineage>
</organism>
<protein>
    <submittedName>
        <fullName evidence="2">Uncharacterized protein</fullName>
    </submittedName>
</protein>
<reference evidence="2" key="1">
    <citation type="submission" date="2023-04" db="EMBL/GenBank/DDBJ databases">
        <authorList>
            <consortium name="ELIXIR-Norway"/>
        </authorList>
    </citation>
    <scope>NUCLEOTIDE SEQUENCE [LARGE SCALE GENOMIC DNA]</scope>
</reference>
<accession>A0ABN8YFQ3</accession>
<sequence>MKARPAAQPHLPQAAPTLTAVCTETCIPAPAEFCGVCAVPLSAALEGPTSTVGGPQMPPTSVEGRSLPPSPSSFPLENTVNTSSSTATLGTSAHVGFSSEYLRSILAAS</sequence>
<dbReference type="EMBL" id="OX459955">
    <property type="protein sequence ID" value="CAI9159971.1"/>
    <property type="molecule type" value="Genomic_DNA"/>
</dbReference>
<evidence type="ECO:0000313" key="2">
    <source>
        <dbReference type="EMBL" id="CAI9159971.1"/>
    </source>
</evidence>
<dbReference type="Proteomes" id="UP001176941">
    <property type="component" value="Chromosome 19"/>
</dbReference>
<evidence type="ECO:0000256" key="1">
    <source>
        <dbReference type="SAM" id="MobiDB-lite"/>
    </source>
</evidence>
<gene>
    <name evidence="2" type="ORF">MRATA1EN1_LOCUS8933</name>
</gene>